<organism evidence="1 2">
    <name type="scientific">Boletus edulis BED1</name>
    <dbReference type="NCBI Taxonomy" id="1328754"/>
    <lineage>
        <taxon>Eukaryota</taxon>
        <taxon>Fungi</taxon>
        <taxon>Dikarya</taxon>
        <taxon>Basidiomycota</taxon>
        <taxon>Agaricomycotina</taxon>
        <taxon>Agaricomycetes</taxon>
        <taxon>Agaricomycetidae</taxon>
        <taxon>Boletales</taxon>
        <taxon>Boletineae</taxon>
        <taxon>Boletaceae</taxon>
        <taxon>Boletoideae</taxon>
        <taxon>Boletus</taxon>
    </lineage>
</organism>
<dbReference type="SUPFAM" id="SSF52540">
    <property type="entry name" value="P-loop containing nucleoside triphosphate hydrolases"/>
    <property type="match status" value="1"/>
</dbReference>
<accession>A0AAD4GH39</accession>
<evidence type="ECO:0000313" key="1">
    <source>
        <dbReference type="EMBL" id="KAF8444602.1"/>
    </source>
</evidence>
<dbReference type="Gene3D" id="3.40.50.300">
    <property type="entry name" value="P-loop containing nucleotide triphosphate hydrolases"/>
    <property type="match status" value="1"/>
</dbReference>
<name>A0AAD4GH39_BOLED</name>
<evidence type="ECO:0008006" key="3">
    <source>
        <dbReference type="Google" id="ProtNLM"/>
    </source>
</evidence>
<dbReference type="EMBL" id="WHUW01000006">
    <property type="protein sequence ID" value="KAF8444602.1"/>
    <property type="molecule type" value="Genomic_DNA"/>
</dbReference>
<dbReference type="AlphaFoldDB" id="A0AAD4GH39"/>
<reference evidence="1" key="1">
    <citation type="submission" date="2019-10" db="EMBL/GenBank/DDBJ databases">
        <authorList>
            <consortium name="DOE Joint Genome Institute"/>
            <person name="Kuo A."/>
            <person name="Miyauchi S."/>
            <person name="Kiss E."/>
            <person name="Drula E."/>
            <person name="Kohler A."/>
            <person name="Sanchez-Garcia M."/>
            <person name="Andreopoulos B."/>
            <person name="Barry K.W."/>
            <person name="Bonito G."/>
            <person name="Buee M."/>
            <person name="Carver A."/>
            <person name="Chen C."/>
            <person name="Cichocki N."/>
            <person name="Clum A."/>
            <person name="Culley D."/>
            <person name="Crous P.W."/>
            <person name="Fauchery L."/>
            <person name="Girlanda M."/>
            <person name="Hayes R."/>
            <person name="Keri Z."/>
            <person name="LaButti K."/>
            <person name="Lipzen A."/>
            <person name="Lombard V."/>
            <person name="Magnuson J."/>
            <person name="Maillard F."/>
            <person name="Morin E."/>
            <person name="Murat C."/>
            <person name="Nolan M."/>
            <person name="Ohm R."/>
            <person name="Pangilinan J."/>
            <person name="Pereira M."/>
            <person name="Perotto S."/>
            <person name="Peter M."/>
            <person name="Riley R."/>
            <person name="Sitrit Y."/>
            <person name="Stielow B."/>
            <person name="Szollosi G."/>
            <person name="Zifcakova L."/>
            <person name="Stursova M."/>
            <person name="Spatafora J.W."/>
            <person name="Tedersoo L."/>
            <person name="Vaario L.-M."/>
            <person name="Yamada A."/>
            <person name="Yan M."/>
            <person name="Wang P."/>
            <person name="Xu J."/>
            <person name="Bruns T."/>
            <person name="Baldrian P."/>
            <person name="Vilgalys R."/>
            <person name="Henrissat B."/>
            <person name="Grigoriev I.V."/>
            <person name="Hibbett D."/>
            <person name="Nagy L.G."/>
            <person name="Martin F.M."/>
        </authorList>
    </citation>
    <scope>NUCLEOTIDE SEQUENCE</scope>
    <source>
        <strain evidence="1">BED1</strain>
    </source>
</reference>
<protein>
    <recommendedName>
        <fullName evidence="3">ABC transporter</fullName>
    </recommendedName>
</protein>
<reference evidence="1" key="2">
    <citation type="journal article" date="2020" name="Nat. Commun.">
        <title>Large-scale genome sequencing of mycorrhizal fungi provides insights into the early evolution of symbiotic traits.</title>
        <authorList>
            <person name="Miyauchi S."/>
            <person name="Kiss E."/>
            <person name="Kuo A."/>
            <person name="Drula E."/>
            <person name="Kohler A."/>
            <person name="Sanchez-Garcia M."/>
            <person name="Morin E."/>
            <person name="Andreopoulos B."/>
            <person name="Barry K.W."/>
            <person name="Bonito G."/>
            <person name="Buee M."/>
            <person name="Carver A."/>
            <person name="Chen C."/>
            <person name="Cichocki N."/>
            <person name="Clum A."/>
            <person name="Culley D."/>
            <person name="Crous P.W."/>
            <person name="Fauchery L."/>
            <person name="Girlanda M."/>
            <person name="Hayes R.D."/>
            <person name="Keri Z."/>
            <person name="LaButti K."/>
            <person name="Lipzen A."/>
            <person name="Lombard V."/>
            <person name="Magnuson J."/>
            <person name="Maillard F."/>
            <person name="Murat C."/>
            <person name="Nolan M."/>
            <person name="Ohm R.A."/>
            <person name="Pangilinan J."/>
            <person name="Pereira M.F."/>
            <person name="Perotto S."/>
            <person name="Peter M."/>
            <person name="Pfister S."/>
            <person name="Riley R."/>
            <person name="Sitrit Y."/>
            <person name="Stielow J.B."/>
            <person name="Szollosi G."/>
            <person name="Zifcakova L."/>
            <person name="Stursova M."/>
            <person name="Spatafora J.W."/>
            <person name="Tedersoo L."/>
            <person name="Vaario L.M."/>
            <person name="Yamada A."/>
            <person name="Yan M."/>
            <person name="Wang P."/>
            <person name="Xu J."/>
            <person name="Bruns T."/>
            <person name="Baldrian P."/>
            <person name="Vilgalys R."/>
            <person name="Dunand C."/>
            <person name="Henrissat B."/>
            <person name="Grigoriev I.V."/>
            <person name="Hibbett D."/>
            <person name="Nagy L.G."/>
            <person name="Martin F.M."/>
        </authorList>
    </citation>
    <scope>NUCLEOTIDE SEQUENCE</scope>
    <source>
        <strain evidence="1">BED1</strain>
    </source>
</reference>
<proteinExistence type="predicted"/>
<dbReference type="InterPro" id="IPR027417">
    <property type="entry name" value="P-loop_NTPase"/>
</dbReference>
<sequence>MDDNIMWAVRAADMHNFVISLTTRIRHPRWRERDPYLWGTRLQIACALARPSRILILDECTLALDGANQTVVSPVPVRFPRVPTLSMPMSARGWRTRCSEPSLQETIFNIASNPPTTMSVSQ</sequence>
<keyword evidence="2" id="KW-1185">Reference proteome</keyword>
<evidence type="ECO:0000313" key="2">
    <source>
        <dbReference type="Proteomes" id="UP001194468"/>
    </source>
</evidence>
<dbReference type="Proteomes" id="UP001194468">
    <property type="component" value="Unassembled WGS sequence"/>
</dbReference>
<comment type="caution">
    <text evidence="1">The sequence shown here is derived from an EMBL/GenBank/DDBJ whole genome shotgun (WGS) entry which is preliminary data.</text>
</comment>
<gene>
    <name evidence="1" type="ORF">L210DRAFT_3530305</name>
</gene>